<evidence type="ECO:0000256" key="8">
    <source>
        <dbReference type="SAM" id="MobiDB-lite"/>
    </source>
</evidence>
<evidence type="ECO:0000259" key="9">
    <source>
        <dbReference type="Pfam" id="PF07227"/>
    </source>
</evidence>
<feature type="region of interest" description="Disordered" evidence="8">
    <location>
        <begin position="178"/>
        <end position="205"/>
    </location>
</feature>
<feature type="compositionally biased region" description="Low complexity" evidence="8">
    <location>
        <begin position="178"/>
        <end position="189"/>
    </location>
</feature>
<feature type="domain" description="Oberon-like PHD finger" evidence="9">
    <location>
        <begin position="439"/>
        <end position="563"/>
    </location>
</feature>
<evidence type="ECO:0000256" key="2">
    <source>
        <dbReference type="ARBA" id="ARBA00022723"/>
    </source>
</evidence>
<dbReference type="GO" id="GO:0008270">
    <property type="term" value="F:zinc ion binding"/>
    <property type="evidence" value="ECO:0007669"/>
    <property type="project" value="UniProtKB-KW"/>
</dbReference>
<evidence type="ECO:0000256" key="1">
    <source>
        <dbReference type="ARBA" id="ARBA00004123"/>
    </source>
</evidence>
<organism evidence="11">
    <name type="scientific">Anthurium amnicola</name>
    <dbReference type="NCBI Taxonomy" id="1678845"/>
    <lineage>
        <taxon>Eukaryota</taxon>
        <taxon>Viridiplantae</taxon>
        <taxon>Streptophyta</taxon>
        <taxon>Embryophyta</taxon>
        <taxon>Tracheophyta</taxon>
        <taxon>Spermatophyta</taxon>
        <taxon>Magnoliopsida</taxon>
        <taxon>Liliopsida</taxon>
        <taxon>Araceae</taxon>
        <taxon>Pothoideae</taxon>
        <taxon>Potheae</taxon>
        <taxon>Anthurium</taxon>
    </lineage>
</organism>
<dbReference type="CDD" id="cd15612">
    <property type="entry name" value="PHD_OBE1_like"/>
    <property type="match status" value="1"/>
</dbReference>
<dbReference type="GO" id="GO:0010468">
    <property type="term" value="P:regulation of gene expression"/>
    <property type="evidence" value="ECO:0007669"/>
    <property type="project" value="TreeGrafter"/>
</dbReference>
<keyword evidence="2" id="KW-0479">Metal-binding</keyword>
<proteinExistence type="predicted"/>
<dbReference type="InterPro" id="IPR032535">
    <property type="entry name" value="Oberon_CC"/>
</dbReference>
<evidence type="ECO:0000256" key="4">
    <source>
        <dbReference type="ARBA" id="ARBA00022833"/>
    </source>
</evidence>
<evidence type="ECO:0000256" key="7">
    <source>
        <dbReference type="SAM" id="Coils"/>
    </source>
</evidence>
<accession>A0A1D1XN62</accession>
<feature type="region of interest" description="Disordered" evidence="8">
    <location>
        <begin position="311"/>
        <end position="330"/>
    </location>
</feature>
<dbReference type="GO" id="GO:0005634">
    <property type="term" value="C:nucleus"/>
    <property type="evidence" value="ECO:0007669"/>
    <property type="project" value="UniProtKB-SubCell"/>
</dbReference>
<reference evidence="11" key="1">
    <citation type="submission" date="2015-07" db="EMBL/GenBank/DDBJ databases">
        <title>Transcriptome Assembly of Anthurium amnicola.</title>
        <authorList>
            <person name="Suzuki J."/>
        </authorList>
    </citation>
    <scope>NUCLEOTIDE SEQUENCE</scope>
</reference>
<feature type="compositionally biased region" description="Basic and acidic residues" evidence="8">
    <location>
        <begin position="19"/>
        <end position="43"/>
    </location>
</feature>
<dbReference type="Pfam" id="PF07227">
    <property type="entry name" value="PHD_Oberon"/>
    <property type="match status" value="1"/>
</dbReference>
<dbReference type="GO" id="GO:0010078">
    <property type="term" value="P:maintenance of root meristem identity"/>
    <property type="evidence" value="ECO:0007669"/>
    <property type="project" value="TreeGrafter"/>
</dbReference>
<feature type="domain" description="Oberon coiled-coil region" evidence="10">
    <location>
        <begin position="670"/>
        <end position="778"/>
    </location>
</feature>
<dbReference type="Pfam" id="PF16312">
    <property type="entry name" value="Oberon_cc"/>
    <property type="match status" value="1"/>
</dbReference>
<protein>
    <submittedName>
        <fullName evidence="11">Protein OBERON 3</fullName>
    </submittedName>
</protein>
<evidence type="ECO:0000256" key="5">
    <source>
        <dbReference type="ARBA" id="ARBA00023054"/>
    </source>
</evidence>
<evidence type="ECO:0000313" key="11">
    <source>
        <dbReference type="EMBL" id="JAT43838.1"/>
    </source>
</evidence>
<feature type="region of interest" description="Disordered" evidence="8">
    <location>
        <begin position="1"/>
        <end position="47"/>
    </location>
</feature>
<dbReference type="PANTHER" id="PTHR21736">
    <property type="entry name" value="VERNALIZATION-INSENSITIVE PROTEIN 3"/>
    <property type="match status" value="1"/>
</dbReference>
<dbReference type="InterPro" id="IPR004082">
    <property type="entry name" value="OBERON"/>
</dbReference>
<keyword evidence="6" id="KW-0539">Nucleus</keyword>
<feature type="compositionally biased region" description="Polar residues" evidence="8">
    <location>
        <begin position="282"/>
        <end position="297"/>
    </location>
</feature>
<feature type="compositionally biased region" description="Polar residues" evidence="8">
    <location>
        <begin position="191"/>
        <end position="205"/>
    </location>
</feature>
<keyword evidence="4" id="KW-0862">Zinc</keyword>
<dbReference type="InterPro" id="IPR047578">
    <property type="entry name" value="OBE1-like_PHD"/>
</dbReference>
<comment type="subcellular location">
    <subcellularLocation>
        <location evidence="1">Nucleus</location>
    </subcellularLocation>
</comment>
<keyword evidence="3" id="KW-0863">Zinc-finger</keyword>
<gene>
    <name evidence="11" type="primary">OBE3</name>
    <name evidence="11" type="ORF">g.63781</name>
</gene>
<dbReference type="InterPro" id="IPR032881">
    <property type="entry name" value="Oberon-like_PHD"/>
</dbReference>
<evidence type="ECO:0000259" key="10">
    <source>
        <dbReference type="Pfam" id="PF16312"/>
    </source>
</evidence>
<dbReference type="PANTHER" id="PTHR21736:SF38">
    <property type="entry name" value="PROTEIN OBERON 3"/>
    <property type="match status" value="1"/>
</dbReference>
<evidence type="ECO:0000256" key="6">
    <source>
        <dbReference type="ARBA" id="ARBA00023242"/>
    </source>
</evidence>
<sequence>MFLEADLPQSGEPFAPDVKPSRHDLENPDRKIPPFDKGGEKKVPTSQELTLSYLCDNPHRLMGVAEKEEQLQPGKNLLEAIGGGSSRCGKGKEVAAQEAAHQDRQWVERDFLQLSGGGAHSKREAPEGAEERGKKAKVEALMLSLALPDLALSLSSSNLTTAVVPAAAAATAQATGAAAAQDPPSAVPAKKTTSNNTHNTRASSDDFTASRSYSYYSLPFSHNPSCSLTRNSTENYEYSREIDHIWCAGEGTNGSVHSRFKPIGDANANNISFSNHHGYPRQLNNGKEGNNSLYRGTSSENCSLFPSELPARQRENGRASSDGGRHAGLSRPDRVLREIVSESVSIVAQGLQEIPADSIEAVKEYLKNVMTAPEKRDEFASLKKRLERRYDLTQETLLKAHRTQLDIFVAIKTGLVNFLSGKNCLPTAELVEIFLLSRCKNVNCRSVLPVDDCDCKICSTKKGFCSSCMCPLCLNFDCALNTCSWVGCDVCSHWCHAVCGIQKNLIRPGPCLGGNGGTTEMQFYCLGCDHASEMFGFVKEVFMCCAKDWGLETLTKELDCVRKIFRGSEDVRGKELHGKAEEMLGMLDKKLTSPIDACNNMVQFLKYCSSELSTSARTSKDKGVAQWSQRDDINVRSLPPSVTTATYNPNSSSVCRDALKDIQKVDIKAVESEPALVTSKKNGFESLESIVRFKEAEANLFQRLADDARREVESYRQIARAKSDKLEEEYASKLAKLCLQETEDRRKKKLEELKLLENSHYDYYNMKMRMQAEIACLLERMEATKQQWV</sequence>
<dbReference type="PRINTS" id="PR01544">
    <property type="entry name" value="ARATH130DUF"/>
</dbReference>
<name>A0A1D1XN62_9ARAE</name>
<evidence type="ECO:0000256" key="3">
    <source>
        <dbReference type="ARBA" id="ARBA00022771"/>
    </source>
</evidence>
<keyword evidence="5 7" id="KW-0175">Coiled coil</keyword>
<dbReference type="GO" id="GO:0010071">
    <property type="term" value="P:root meristem specification"/>
    <property type="evidence" value="ECO:0007669"/>
    <property type="project" value="TreeGrafter"/>
</dbReference>
<feature type="region of interest" description="Disordered" evidence="8">
    <location>
        <begin position="271"/>
        <end position="297"/>
    </location>
</feature>
<dbReference type="AlphaFoldDB" id="A0A1D1XN62"/>
<dbReference type="EMBL" id="GDJX01024098">
    <property type="protein sequence ID" value="JAT43838.1"/>
    <property type="molecule type" value="Transcribed_RNA"/>
</dbReference>
<dbReference type="GO" id="GO:0010492">
    <property type="term" value="P:maintenance of shoot apical meristem identity"/>
    <property type="evidence" value="ECO:0007669"/>
    <property type="project" value="TreeGrafter"/>
</dbReference>
<feature type="coiled-coil region" evidence="7">
    <location>
        <begin position="705"/>
        <end position="787"/>
    </location>
</feature>